<evidence type="ECO:0000256" key="7">
    <source>
        <dbReference type="ARBA" id="ARBA00047942"/>
    </source>
</evidence>
<dbReference type="InterPro" id="IPR022749">
    <property type="entry name" value="D12N6_MeTrfase_N"/>
</dbReference>
<sequence length="527" mass="59719">MVLDAKTEALVWRTLNQTRGKMEPLEYKNYVFGIMFYQYLSKQAQAWLQAHAPATSLKAIWQAQPAQITAKMQSQLGYVIQPGDLFSDWQAAIEAGQFKLEMMQTALTRFQQRIAPVANAALSGIFADLDLTATRLGNTAKARTATITDMIKLMSEIELDDDSDVLGDLYEYLMGMFATHAATKTGEFYTPQPVSEIMAQIVTAGHEEATNYRLYDPTMGSGSLLLTTAKHLQHAKQPGTIQYYGQELLTTTYNLARMNLMMHQVDYRDFHLRNADTLTRSGTLETEGTVNESLKFDAVMANPPYSLRWDNQNRENEPQFEMGIAPKSKADYAFLLHGLYHLKQTGRMAIVLPHGVLFCGGAEGRIRKQLLEHHQISAVIGLPEKIFTNTEIATVILVLEKQRERDDVLFIDASHDGVKIKKQHQLRQRDVTQIVKTYLDRTDVDKYAHVASLNEIRANHYKLNINRYVDAVETAVPVNVAKVATEMQELHQREKRLIRELNGMLNNLSGSTAEKQNELRLIKKVLR</sequence>
<dbReference type="Pfam" id="PF02384">
    <property type="entry name" value="N6_Mtase"/>
    <property type="match status" value="1"/>
</dbReference>
<name>A0ABY5C2U9_9LACO</name>
<gene>
    <name evidence="11" type="ORF">M8332_05805</name>
</gene>
<evidence type="ECO:0000256" key="1">
    <source>
        <dbReference type="ARBA" id="ARBA00006594"/>
    </source>
</evidence>
<evidence type="ECO:0000256" key="8">
    <source>
        <dbReference type="SAM" id="Coils"/>
    </source>
</evidence>
<comment type="similarity">
    <text evidence="1">Belongs to the N(4)/N(6)-methyltransferase family.</text>
</comment>
<organism evidence="11 12">
    <name type="scientific">Fructilactobacillus ixorae</name>
    <dbReference type="NCBI Taxonomy" id="1750535"/>
    <lineage>
        <taxon>Bacteria</taxon>
        <taxon>Bacillati</taxon>
        <taxon>Bacillota</taxon>
        <taxon>Bacilli</taxon>
        <taxon>Lactobacillales</taxon>
        <taxon>Lactobacillaceae</taxon>
        <taxon>Fructilactobacillus</taxon>
    </lineage>
</organism>
<dbReference type="GO" id="GO:0009007">
    <property type="term" value="F:site-specific DNA-methyltransferase (adenine-specific) activity"/>
    <property type="evidence" value="ECO:0007669"/>
    <property type="project" value="UniProtKB-EC"/>
</dbReference>
<dbReference type="GO" id="GO:0032259">
    <property type="term" value="P:methylation"/>
    <property type="evidence" value="ECO:0007669"/>
    <property type="project" value="UniProtKB-KW"/>
</dbReference>
<reference evidence="11" key="1">
    <citation type="submission" date="2022-05" db="EMBL/GenBank/DDBJ databases">
        <authorList>
            <person name="Oliphant S.A."/>
            <person name="Watson-Haigh N.S."/>
            <person name="Sumby K.M."/>
            <person name="Gardner J.M."/>
            <person name="Jiranek V."/>
        </authorList>
    </citation>
    <scope>NUCLEOTIDE SEQUENCE</scope>
    <source>
        <strain evidence="11">Ru20-1</strain>
    </source>
</reference>
<dbReference type="NCBIfam" id="TIGR00497">
    <property type="entry name" value="hsdM"/>
    <property type="match status" value="1"/>
</dbReference>
<dbReference type="InterPro" id="IPR029063">
    <property type="entry name" value="SAM-dependent_MTases_sf"/>
</dbReference>
<dbReference type="EMBL" id="CP097478">
    <property type="protein sequence ID" value="USS93109.1"/>
    <property type="molecule type" value="Genomic_DNA"/>
</dbReference>
<dbReference type="InterPro" id="IPR051537">
    <property type="entry name" value="DNA_Adenine_Mtase"/>
</dbReference>
<evidence type="ECO:0000259" key="9">
    <source>
        <dbReference type="Pfam" id="PF02384"/>
    </source>
</evidence>
<proteinExistence type="inferred from homology"/>
<dbReference type="RefSeq" id="WP_252779885.1">
    <property type="nucleotide sequence ID" value="NZ_CP097478.1"/>
</dbReference>
<keyword evidence="3 11" id="KW-0489">Methyltransferase</keyword>
<accession>A0ABY5C2U9</accession>
<dbReference type="PANTHER" id="PTHR42933">
    <property type="entry name" value="SLR6095 PROTEIN"/>
    <property type="match status" value="1"/>
</dbReference>
<dbReference type="Pfam" id="PF12161">
    <property type="entry name" value="HsdM_N"/>
    <property type="match status" value="1"/>
</dbReference>
<keyword evidence="6" id="KW-0680">Restriction system</keyword>
<dbReference type="InterPro" id="IPR004546">
    <property type="entry name" value="Restrct_endonuc_T1M"/>
</dbReference>
<dbReference type="InterPro" id="IPR003356">
    <property type="entry name" value="DNA_methylase_A-5"/>
</dbReference>
<evidence type="ECO:0000256" key="2">
    <source>
        <dbReference type="ARBA" id="ARBA00011900"/>
    </source>
</evidence>
<evidence type="ECO:0000256" key="6">
    <source>
        <dbReference type="ARBA" id="ARBA00022747"/>
    </source>
</evidence>
<dbReference type="EC" id="2.1.1.72" evidence="2"/>
<dbReference type="Proteomes" id="UP001057532">
    <property type="component" value="Chromosome"/>
</dbReference>
<comment type="catalytic activity">
    <reaction evidence="7">
        <text>a 2'-deoxyadenosine in DNA + S-adenosyl-L-methionine = an N(6)-methyl-2'-deoxyadenosine in DNA + S-adenosyl-L-homocysteine + H(+)</text>
        <dbReference type="Rhea" id="RHEA:15197"/>
        <dbReference type="Rhea" id="RHEA-COMP:12418"/>
        <dbReference type="Rhea" id="RHEA-COMP:12419"/>
        <dbReference type="ChEBI" id="CHEBI:15378"/>
        <dbReference type="ChEBI" id="CHEBI:57856"/>
        <dbReference type="ChEBI" id="CHEBI:59789"/>
        <dbReference type="ChEBI" id="CHEBI:90615"/>
        <dbReference type="ChEBI" id="CHEBI:90616"/>
        <dbReference type="EC" id="2.1.1.72"/>
    </reaction>
</comment>
<evidence type="ECO:0000256" key="5">
    <source>
        <dbReference type="ARBA" id="ARBA00022691"/>
    </source>
</evidence>
<feature type="domain" description="DNA methylase adenine-specific" evidence="9">
    <location>
        <begin position="162"/>
        <end position="473"/>
    </location>
</feature>
<dbReference type="Gene3D" id="3.40.50.150">
    <property type="entry name" value="Vaccinia Virus protein VP39"/>
    <property type="match status" value="1"/>
</dbReference>
<evidence type="ECO:0000256" key="3">
    <source>
        <dbReference type="ARBA" id="ARBA00022603"/>
    </source>
</evidence>
<feature type="domain" description="N6 adenine-specific DNA methyltransferase N-terminal" evidence="10">
    <location>
        <begin position="9"/>
        <end position="153"/>
    </location>
</feature>
<dbReference type="InterPro" id="IPR038333">
    <property type="entry name" value="T1MK-like_N_sf"/>
</dbReference>
<keyword evidence="12" id="KW-1185">Reference proteome</keyword>
<dbReference type="PANTHER" id="PTHR42933:SF1">
    <property type="entry name" value="SITE-SPECIFIC DNA-METHYLTRANSFERASE (ADENINE-SPECIFIC)"/>
    <property type="match status" value="1"/>
</dbReference>
<evidence type="ECO:0000313" key="12">
    <source>
        <dbReference type="Proteomes" id="UP001057532"/>
    </source>
</evidence>
<keyword evidence="5" id="KW-0949">S-adenosyl-L-methionine</keyword>
<protein>
    <recommendedName>
        <fullName evidence="2">site-specific DNA-methyltransferase (adenine-specific)</fullName>
        <ecNumber evidence="2">2.1.1.72</ecNumber>
    </recommendedName>
</protein>
<dbReference type="PRINTS" id="PR00507">
    <property type="entry name" value="N12N6MTFRASE"/>
</dbReference>
<feature type="coiled-coil region" evidence="8">
    <location>
        <begin position="480"/>
        <end position="507"/>
    </location>
</feature>
<evidence type="ECO:0000259" key="10">
    <source>
        <dbReference type="Pfam" id="PF12161"/>
    </source>
</evidence>
<dbReference type="Gene3D" id="1.20.1260.30">
    <property type="match status" value="1"/>
</dbReference>
<keyword evidence="8" id="KW-0175">Coiled coil</keyword>
<keyword evidence="4 11" id="KW-0808">Transferase</keyword>
<evidence type="ECO:0000313" key="11">
    <source>
        <dbReference type="EMBL" id="USS93109.1"/>
    </source>
</evidence>
<dbReference type="SUPFAM" id="SSF53335">
    <property type="entry name" value="S-adenosyl-L-methionine-dependent methyltransferases"/>
    <property type="match status" value="1"/>
</dbReference>
<evidence type="ECO:0000256" key="4">
    <source>
        <dbReference type="ARBA" id="ARBA00022679"/>
    </source>
</evidence>